<evidence type="ECO:0000313" key="2">
    <source>
        <dbReference type="EMBL" id="CAG8277898.1"/>
    </source>
</evidence>
<dbReference type="OrthoDB" id="5410040at2759"/>
<accession>A0A9W4IFZ2</accession>
<evidence type="ECO:0000256" key="1">
    <source>
        <dbReference type="SAM" id="MobiDB-lite"/>
    </source>
</evidence>
<keyword evidence="3" id="KW-1185">Reference proteome</keyword>
<dbReference type="AlphaFoldDB" id="A0A9W4IFZ2"/>
<protein>
    <submittedName>
        <fullName evidence="2">Uncharacterized protein</fullName>
    </submittedName>
</protein>
<dbReference type="EMBL" id="CAJVPG010000044">
    <property type="protein sequence ID" value="CAG8277898.1"/>
    <property type="molecule type" value="Genomic_DNA"/>
</dbReference>
<name>A0A9W4IFZ2_9EURO</name>
<reference evidence="2" key="1">
    <citation type="submission" date="2021-07" db="EMBL/GenBank/DDBJ databases">
        <authorList>
            <person name="Branca A.L. A."/>
        </authorList>
    </citation>
    <scope>NUCLEOTIDE SEQUENCE</scope>
</reference>
<organism evidence="2 3">
    <name type="scientific">Penicillium salamii</name>
    <dbReference type="NCBI Taxonomy" id="1612424"/>
    <lineage>
        <taxon>Eukaryota</taxon>
        <taxon>Fungi</taxon>
        <taxon>Dikarya</taxon>
        <taxon>Ascomycota</taxon>
        <taxon>Pezizomycotina</taxon>
        <taxon>Eurotiomycetes</taxon>
        <taxon>Eurotiomycetidae</taxon>
        <taxon>Eurotiales</taxon>
        <taxon>Aspergillaceae</taxon>
        <taxon>Penicillium</taxon>
    </lineage>
</organism>
<dbReference type="Proteomes" id="UP001152649">
    <property type="component" value="Unassembled WGS sequence"/>
</dbReference>
<dbReference type="GO" id="GO:0033617">
    <property type="term" value="P:mitochondrial respiratory chain complex IV assembly"/>
    <property type="evidence" value="ECO:0007669"/>
    <property type="project" value="TreeGrafter"/>
</dbReference>
<dbReference type="PANTHER" id="PTHR40020:SF1">
    <property type="entry name" value="CYTOCHROME C OXIDASE ASSEMBLY FACTOR 2"/>
    <property type="match status" value="1"/>
</dbReference>
<gene>
    <name evidence="2" type="ORF">PSALAMII_LOCUS1337</name>
</gene>
<dbReference type="GO" id="GO:0005759">
    <property type="term" value="C:mitochondrial matrix"/>
    <property type="evidence" value="ECO:0007669"/>
    <property type="project" value="TreeGrafter"/>
</dbReference>
<dbReference type="PANTHER" id="PTHR40020">
    <property type="entry name" value="CYTOCHROME C OXIDASE ASSEMBLY FACTOR 2"/>
    <property type="match status" value="1"/>
</dbReference>
<feature type="region of interest" description="Disordered" evidence="1">
    <location>
        <begin position="150"/>
        <end position="173"/>
    </location>
</feature>
<comment type="caution">
    <text evidence="2">The sequence shown here is derived from an EMBL/GenBank/DDBJ whole genome shotgun (WGS) entry which is preliminary data.</text>
</comment>
<evidence type="ECO:0000313" key="3">
    <source>
        <dbReference type="Proteomes" id="UP001152649"/>
    </source>
</evidence>
<sequence>MAKPFIVFSPQSLLCSLPSTWPIWASNACRSGDPLSAIPLTFFRYLHPSRIQFYPPSSSEILRWPEKIPNSRPRPPHLNRITPLHQTFLTMPPHLHPRSRSTMGLFAGTLLASLLVVGLPHVFPCPSPRRTFADSEMILSADGRQIPRVRRRRRKDVEAPQEGTFPTQPAPIGAVDDEVSTFFQMENEAEELSHVNHECPIPKPKGVLGELLGFRNVQANSHQTTGLHNSDQ</sequence>
<proteinExistence type="predicted"/>